<dbReference type="Proteomes" id="UP000070544">
    <property type="component" value="Unassembled WGS sequence"/>
</dbReference>
<proteinExistence type="predicted"/>
<organism evidence="2 3">
    <name type="scientific">Gonapodya prolifera (strain JEL478)</name>
    <name type="common">Monoblepharis prolifera</name>
    <dbReference type="NCBI Taxonomy" id="1344416"/>
    <lineage>
        <taxon>Eukaryota</taxon>
        <taxon>Fungi</taxon>
        <taxon>Fungi incertae sedis</taxon>
        <taxon>Chytridiomycota</taxon>
        <taxon>Chytridiomycota incertae sedis</taxon>
        <taxon>Monoblepharidomycetes</taxon>
        <taxon>Monoblepharidales</taxon>
        <taxon>Gonapodyaceae</taxon>
        <taxon>Gonapodya</taxon>
    </lineage>
</organism>
<accession>A0A139AYY1</accession>
<feature type="region of interest" description="Disordered" evidence="1">
    <location>
        <begin position="61"/>
        <end position="82"/>
    </location>
</feature>
<protein>
    <submittedName>
        <fullName evidence="2">Uncharacterized protein</fullName>
    </submittedName>
</protein>
<evidence type="ECO:0000313" key="2">
    <source>
        <dbReference type="EMBL" id="KXS21910.1"/>
    </source>
</evidence>
<reference evidence="2 3" key="1">
    <citation type="journal article" date="2015" name="Genome Biol. Evol.">
        <title>Phylogenomic analyses indicate that early fungi evolved digesting cell walls of algal ancestors of land plants.</title>
        <authorList>
            <person name="Chang Y."/>
            <person name="Wang S."/>
            <person name="Sekimoto S."/>
            <person name="Aerts A.L."/>
            <person name="Choi C."/>
            <person name="Clum A."/>
            <person name="LaButti K.M."/>
            <person name="Lindquist E.A."/>
            <person name="Yee Ngan C."/>
            <person name="Ohm R.A."/>
            <person name="Salamov A.A."/>
            <person name="Grigoriev I.V."/>
            <person name="Spatafora J.W."/>
            <person name="Berbee M.L."/>
        </authorList>
    </citation>
    <scope>NUCLEOTIDE SEQUENCE [LARGE SCALE GENOMIC DNA]</scope>
    <source>
        <strain evidence="2 3">JEL478</strain>
    </source>
</reference>
<keyword evidence="3" id="KW-1185">Reference proteome</keyword>
<evidence type="ECO:0000313" key="3">
    <source>
        <dbReference type="Proteomes" id="UP000070544"/>
    </source>
</evidence>
<sequence>MRGAVPVPILVTPRPIPGRLRRPSCSRPFSWHPVCLSNMWNRFLCPDWTWFPKIPKTTTRARERANSELIPRAAPMTLKTRL</sequence>
<gene>
    <name evidence="2" type="ORF">M427DRAFT_51275</name>
</gene>
<dbReference type="AlphaFoldDB" id="A0A139AYY1"/>
<name>A0A139AYY1_GONPJ</name>
<evidence type="ECO:0000256" key="1">
    <source>
        <dbReference type="SAM" id="MobiDB-lite"/>
    </source>
</evidence>
<feature type="non-terminal residue" evidence="2">
    <location>
        <position position="82"/>
    </location>
</feature>
<dbReference type="EMBL" id="KQ965732">
    <property type="protein sequence ID" value="KXS21910.1"/>
    <property type="molecule type" value="Genomic_DNA"/>
</dbReference>